<proteinExistence type="inferred from homology"/>
<dbReference type="InterPro" id="IPR004961">
    <property type="entry name" value="Lipase_chaperone"/>
</dbReference>
<name>A0A2M9XDU2_9LEPT</name>
<gene>
    <name evidence="15" type="ORF">CH357_08850</name>
</gene>
<dbReference type="Pfam" id="PF03280">
    <property type="entry name" value="Lipase_chap"/>
    <property type="match status" value="1"/>
</dbReference>
<dbReference type="RefSeq" id="WP_100706384.1">
    <property type="nucleotide sequence ID" value="NZ_NPDL01000001.1"/>
</dbReference>
<evidence type="ECO:0000313" key="16">
    <source>
        <dbReference type="Proteomes" id="UP000232196"/>
    </source>
</evidence>
<keyword evidence="6" id="KW-0442">Lipid degradation</keyword>
<accession>A0A2M9XDU2</accession>
<protein>
    <recommendedName>
        <fullName evidence="11">Lipase helper protein</fullName>
    </recommendedName>
    <alternativeName>
        <fullName evidence="12">Lipase modulator</fullName>
    </alternativeName>
</protein>
<keyword evidence="3" id="KW-1003">Cell membrane</keyword>
<evidence type="ECO:0000256" key="1">
    <source>
        <dbReference type="ARBA" id="ARBA00004383"/>
    </source>
</evidence>
<keyword evidence="7 14" id="KW-1133">Transmembrane helix</keyword>
<evidence type="ECO:0000256" key="2">
    <source>
        <dbReference type="ARBA" id="ARBA00010358"/>
    </source>
</evidence>
<reference evidence="15 16" key="1">
    <citation type="submission" date="2017-07" db="EMBL/GenBank/DDBJ databases">
        <title>Leptospira spp. isolated from tropical soils.</title>
        <authorList>
            <person name="Thibeaux R."/>
            <person name="Iraola G."/>
            <person name="Ferres I."/>
            <person name="Bierque E."/>
            <person name="Girault D."/>
            <person name="Soupe-Gilbert M.-E."/>
            <person name="Picardeau M."/>
            <person name="Goarant C."/>
        </authorList>
    </citation>
    <scope>NUCLEOTIDE SEQUENCE [LARGE SCALE GENOMIC DNA]</scope>
    <source>
        <strain evidence="15 16">MCA1-C-A1</strain>
    </source>
</reference>
<evidence type="ECO:0000256" key="14">
    <source>
        <dbReference type="SAM" id="Phobius"/>
    </source>
</evidence>
<evidence type="ECO:0000256" key="12">
    <source>
        <dbReference type="ARBA" id="ARBA00031542"/>
    </source>
</evidence>
<evidence type="ECO:0000256" key="11">
    <source>
        <dbReference type="ARBA" id="ARBA00030948"/>
    </source>
</evidence>
<evidence type="ECO:0000313" key="15">
    <source>
        <dbReference type="EMBL" id="PJZ25742.1"/>
    </source>
</evidence>
<dbReference type="GO" id="GO:0005886">
    <property type="term" value="C:plasma membrane"/>
    <property type="evidence" value="ECO:0007669"/>
    <property type="project" value="UniProtKB-SubCell"/>
</dbReference>
<feature type="transmembrane region" description="Helical" evidence="14">
    <location>
        <begin position="12"/>
        <end position="31"/>
    </location>
</feature>
<keyword evidence="16" id="KW-1185">Reference proteome</keyword>
<dbReference type="OrthoDB" id="342519at2"/>
<dbReference type="SUPFAM" id="SSF158855">
    <property type="entry name" value="Lipase chaperone-like"/>
    <property type="match status" value="1"/>
</dbReference>
<evidence type="ECO:0000256" key="3">
    <source>
        <dbReference type="ARBA" id="ARBA00022475"/>
    </source>
</evidence>
<keyword evidence="4" id="KW-0997">Cell inner membrane</keyword>
<dbReference type="GO" id="GO:0051082">
    <property type="term" value="F:unfolded protein binding"/>
    <property type="evidence" value="ECO:0007669"/>
    <property type="project" value="InterPro"/>
</dbReference>
<evidence type="ECO:0000256" key="7">
    <source>
        <dbReference type="ARBA" id="ARBA00022989"/>
    </source>
</evidence>
<evidence type="ECO:0000256" key="9">
    <source>
        <dbReference type="ARBA" id="ARBA00023136"/>
    </source>
</evidence>
<feature type="region of interest" description="Disordered" evidence="13">
    <location>
        <begin position="292"/>
        <end position="319"/>
    </location>
</feature>
<evidence type="ECO:0000256" key="10">
    <source>
        <dbReference type="ARBA" id="ARBA00023186"/>
    </source>
</evidence>
<evidence type="ECO:0000256" key="5">
    <source>
        <dbReference type="ARBA" id="ARBA00022692"/>
    </source>
</evidence>
<keyword evidence="5 14" id="KW-0812">Transmembrane</keyword>
<comment type="caution">
    <text evidence="15">The sequence shown here is derived from an EMBL/GenBank/DDBJ whole genome shotgun (WGS) entry which is preliminary data.</text>
</comment>
<dbReference type="GO" id="GO:0006457">
    <property type="term" value="P:protein folding"/>
    <property type="evidence" value="ECO:0007669"/>
    <property type="project" value="InterPro"/>
</dbReference>
<sequence length="353" mass="41448">MLERLKEIPPKIWLFASGFLILIVLIVFLLWEPGSTGRDFGFDGGDSPGFTVTQNENGEWIINPEIMATSRELYKDGQWLSYDEILKYAANGELDLVSSLWELRRKCPADYTPEQCNEIVKAFILEQYPGADGERLVGLFRKYLSYEIVLREFEQPRGKSQEEVYEIIKKKRRELFSDQDAKLIFGLEEAEKEFQFGYDQFLNEVKNLPGDKKLARYEEYRKGVYGNYYNTINKREPKFNKYETELYFKEADLNKLSAAEKDPQVRAIREKYFGKDGADRIEKVLKEIDAEKKKEEQTAQEEQTWLRAHPTARPEEKEKALNEIRVKILGQEEAEAYARRKALEEDQRRLQGK</sequence>
<dbReference type="AlphaFoldDB" id="A0A2M9XDU2"/>
<comment type="subcellular location">
    <subcellularLocation>
        <location evidence="1">Cell inner membrane</location>
        <topology evidence="1">Single-pass membrane protein</topology>
        <orientation evidence="1">Periplasmic side</orientation>
    </subcellularLocation>
</comment>
<keyword evidence="10" id="KW-0143">Chaperone</keyword>
<comment type="similarity">
    <text evidence="2">Belongs to the lipase chaperone family.</text>
</comment>
<evidence type="ECO:0000256" key="13">
    <source>
        <dbReference type="SAM" id="MobiDB-lite"/>
    </source>
</evidence>
<evidence type="ECO:0000256" key="6">
    <source>
        <dbReference type="ARBA" id="ARBA00022963"/>
    </source>
</evidence>
<dbReference type="GO" id="GO:0016042">
    <property type="term" value="P:lipid catabolic process"/>
    <property type="evidence" value="ECO:0007669"/>
    <property type="project" value="UniProtKB-KW"/>
</dbReference>
<keyword evidence="8" id="KW-0443">Lipid metabolism</keyword>
<keyword evidence="9 14" id="KW-0472">Membrane</keyword>
<dbReference type="EMBL" id="NPDN01000004">
    <property type="protein sequence ID" value="PJZ25742.1"/>
    <property type="molecule type" value="Genomic_DNA"/>
</dbReference>
<evidence type="ECO:0000256" key="8">
    <source>
        <dbReference type="ARBA" id="ARBA00023098"/>
    </source>
</evidence>
<organism evidence="15 16">
    <name type="scientific">Leptospira hartskeerlii</name>
    <dbReference type="NCBI Taxonomy" id="2023177"/>
    <lineage>
        <taxon>Bacteria</taxon>
        <taxon>Pseudomonadati</taxon>
        <taxon>Spirochaetota</taxon>
        <taxon>Spirochaetia</taxon>
        <taxon>Leptospirales</taxon>
        <taxon>Leptospiraceae</taxon>
        <taxon>Leptospira</taxon>
    </lineage>
</organism>
<evidence type="ECO:0000256" key="4">
    <source>
        <dbReference type="ARBA" id="ARBA00022519"/>
    </source>
</evidence>
<dbReference type="Proteomes" id="UP000232196">
    <property type="component" value="Unassembled WGS sequence"/>
</dbReference>